<protein>
    <submittedName>
        <fullName evidence="4">Glycosyltransferase family 4 protein</fullName>
    </submittedName>
</protein>
<dbReference type="PANTHER" id="PTHR12526:SF510">
    <property type="entry name" value="D-INOSITOL 3-PHOSPHATE GLYCOSYLTRANSFERASE"/>
    <property type="match status" value="1"/>
</dbReference>
<organism evidence="4 5">
    <name type="scientific">Rubellimicrobium rubrum</name>
    <dbReference type="NCBI Taxonomy" id="2585369"/>
    <lineage>
        <taxon>Bacteria</taxon>
        <taxon>Pseudomonadati</taxon>
        <taxon>Pseudomonadota</taxon>
        <taxon>Alphaproteobacteria</taxon>
        <taxon>Rhodobacterales</taxon>
        <taxon>Roseobacteraceae</taxon>
        <taxon>Rubellimicrobium</taxon>
    </lineage>
</organism>
<keyword evidence="5" id="KW-1185">Reference proteome</keyword>
<evidence type="ECO:0000256" key="2">
    <source>
        <dbReference type="ARBA" id="ARBA00022679"/>
    </source>
</evidence>
<dbReference type="Gene3D" id="3.40.50.2000">
    <property type="entry name" value="Glycogen Phosphorylase B"/>
    <property type="match status" value="2"/>
</dbReference>
<proteinExistence type="predicted"/>
<comment type="caution">
    <text evidence="4">The sequence shown here is derived from an EMBL/GenBank/DDBJ whole genome shotgun (WGS) entry which is preliminary data.</text>
</comment>
<reference evidence="4 5" key="1">
    <citation type="submission" date="2019-06" db="EMBL/GenBank/DDBJ databases">
        <title>YIM 131921 draft genome.</title>
        <authorList>
            <person name="Jiang L."/>
        </authorList>
    </citation>
    <scope>NUCLEOTIDE SEQUENCE [LARGE SCALE GENOMIC DNA]</scope>
    <source>
        <strain evidence="4 5">YIM 131921</strain>
    </source>
</reference>
<dbReference type="InterPro" id="IPR001296">
    <property type="entry name" value="Glyco_trans_1"/>
</dbReference>
<dbReference type="PANTHER" id="PTHR12526">
    <property type="entry name" value="GLYCOSYLTRANSFERASE"/>
    <property type="match status" value="1"/>
</dbReference>
<dbReference type="OrthoDB" id="9790710at2"/>
<keyword evidence="2 4" id="KW-0808">Transferase</keyword>
<name>A0A5C4MNH6_9RHOB</name>
<dbReference type="Pfam" id="PF00534">
    <property type="entry name" value="Glycos_transf_1"/>
    <property type="match status" value="1"/>
</dbReference>
<evidence type="ECO:0000259" key="3">
    <source>
        <dbReference type="Pfam" id="PF00534"/>
    </source>
</evidence>
<evidence type="ECO:0000256" key="1">
    <source>
        <dbReference type="ARBA" id="ARBA00022676"/>
    </source>
</evidence>
<feature type="domain" description="Glycosyl transferase family 1" evidence="3">
    <location>
        <begin position="196"/>
        <end position="356"/>
    </location>
</feature>
<dbReference type="AlphaFoldDB" id="A0A5C4MNH6"/>
<evidence type="ECO:0000313" key="5">
    <source>
        <dbReference type="Proteomes" id="UP000305887"/>
    </source>
</evidence>
<gene>
    <name evidence="4" type="ORF">FHG66_17830</name>
</gene>
<dbReference type="EMBL" id="VDFU01000031">
    <property type="protein sequence ID" value="TNC46853.1"/>
    <property type="molecule type" value="Genomic_DNA"/>
</dbReference>
<accession>A0A5C4MNH6</accession>
<evidence type="ECO:0000313" key="4">
    <source>
        <dbReference type="EMBL" id="TNC46853.1"/>
    </source>
</evidence>
<dbReference type="SUPFAM" id="SSF53756">
    <property type="entry name" value="UDP-Glycosyltransferase/glycogen phosphorylase"/>
    <property type="match status" value="1"/>
</dbReference>
<dbReference type="GO" id="GO:0016757">
    <property type="term" value="F:glycosyltransferase activity"/>
    <property type="evidence" value="ECO:0007669"/>
    <property type="project" value="UniProtKB-KW"/>
</dbReference>
<dbReference type="RefSeq" id="WP_139078404.1">
    <property type="nucleotide sequence ID" value="NZ_VDFU01000031.1"/>
</dbReference>
<dbReference type="Proteomes" id="UP000305887">
    <property type="component" value="Unassembled WGS sequence"/>
</dbReference>
<sequence length="386" mass="42373">MATSSDVDDRAARPTISRIAERVTIVQPALPSYRVDLFDRMAAILGDRFRVYASPADMGALTRHERMPSWFSHLGPMRPLLRGRAHWQTGALGVKVRRGDIVVVCGAPRCLTNLLLLAKARLVGARTVWWGHYWSSTSRSWRLALRLPMMRLGNAQIFYTDAEVREYSAELGYNPGSRVSALNNGLNTDPIEACRAPYLAADRPRALFFVGRIEPKARLDLLLRSLARPELEGVELRVVGDGSMVGSLRGLSRELDLDRRVHWHGGTTDEATIAAAANACRLFVYPGEVGLSLVHGMAYGLPAVVHSDRWTHMPEIAAFSNETTGRSFPPNEEAGLAAAIASLIDLPGTLDRMSAASLSTVRDGFNTAQMTERFLAAIRGLEELAS</sequence>
<keyword evidence="1" id="KW-0328">Glycosyltransferase</keyword>
<dbReference type="CDD" id="cd03801">
    <property type="entry name" value="GT4_PimA-like"/>
    <property type="match status" value="1"/>
</dbReference>